<reference evidence="6 7" key="1">
    <citation type="journal article" date="2018" name="Int. J. Syst. Evol. Microbiol.">
        <title>Adhaeribacter swui sp. nov., isolated from wet mud.</title>
        <authorList>
            <person name="Kim D.U."/>
            <person name="Kim K.W."/>
            <person name="Kang M.S."/>
            <person name="Kim J.Y."/>
            <person name="Jang J.H."/>
            <person name="Kim M.K."/>
        </authorList>
    </citation>
    <scope>NUCLEOTIDE SEQUENCE [LARGE SCALE GENOMIC DNA]</scope>
    <source>
        <strain evidence="6 7">KCTC 52873</strain>
    </source>
</reference>
<dbReference type="EMBL" id="CP055156">
    <property type="protein sequence ID" value="QNF31460.1"/>
    <property type="molecule type" value="Genomic_DNA"/>
</dbReference>
<dbReference type="SMART" id="SM00191">
    <property type="entry name" value="Int_alpha"/>
    <property type="match status" value="3"/>
</dbReference>
<keyword evidence="7" id="KW-1185">Reference proteome</keyword>
<proteinExistence type="predicted"/>
<dbReference type="KEGG" id="aswu:HUW51_01465"/>
<dbReference type="InterPro" id="IPR027039">
    <property type="entry name" value="Crtac1"/>
</dbReference>
<sequence length="1170" mass="130064">MKSTRVLLVFACILLLTNCQFFKKEPVLFTLLDSQDTGITFNNSITETDSLNILTYGYMYNGGGVAVGDVNNDGLPDLYFSGNMVSGKLYLNKGNFKFEDITAQSGTTTKLWVNGVTMVDINQDGLLDIYACTVNPFADTTYTPNLLFINKGIGPNGKPIFKEEAKAYNLADEGNSTQVAFFDYDKDQDLDMYLLRNATDNFDNPNISRPKITNGTSRSTDKLFRNNGNNTFTDVSKEAGILIEGRGLGIAVSDINQDGWPDVYAANDFLSNDLLWINNQDGTFTNKISQYLKHTSYNGMGTDIADYNNDGLPDIIEMDMLPEDNKRQKLTMEAPNYERFQLTQRLGYEHQYVRNTLQLNNGNGTFSEIGQLAGVYATDWSWSALLADYDNDGWRDLFITNGYLKDMINLDYIHYQSEQSMFGTQEAMEAKLKKEFNKLESVVVPNYIYQNKRDLTFANKSKDWGLDKAATSNGAVYADLDNDGDLDLVINNLNNPAFVYRNNAETVQPTNFFKIKLQGQAPNRNGIGTTIQIKYNNQQQFYEHYLSRGYQSSVDPTVHFGLGQVPTIDSLKITWPNGKYQVLAQVKANQTLTVKEQNANTTKPSVKPEPTPLFQKVNAAYNIAYKHEETDYVDFKNQPLLPHKYSQNGPGLAVGDVNGDGRDDFYVGAAGDRSGMIFYQTASGTFTSKPLSNQPNASDDMGALFFDADNDNDLDLYVVSGGNEFRTGATQYQHRLFQNDGQGNFTLNNQALPQILASGSCVTAADFDRDGDLDLFIGGRNEPQKYPLPGQSCILRNQGGRFTNVTQVICPELERAGMVTAALWTDFDNDNQIDLIVTGEWMPICFFKNTNGKLVNVTANTNLANTHGWWNSIIGGDFDNDGDVDYVAGNLGLNSRYKASPEQPVSVVAKDFDNNGSVDPVISYFIQNQNYPAPARDGLTDQMVAMRRRFPRYADYGASTMAQLFTDDELKDAHRYQSYTFSSSFIQNDGNGKFTIKPLPVQAQFAPVFGLSVADYNYDGNLDLLLVGNSYATEVAMGYYDAGIGTCLMGNGNGTFRPIPPQGAGLKISGDAKAIARVFTRNNQPIEVISCNSDSLQVIQGLVPTGKKQFIRLSPMDAYADLQFSNGKKRREEFFYGSGYLSQSSRAMVSAGLEKVYVTDFTGKKREIKL</sequence>
<dbReference type="SUPFAM" id="SSF69318">
    <property type="entry name" value="Integrin alpha N-terminal domain"/>
    <property type="match status" value="3"/>
</dbReference>
<dbReference type="Proteomes" id="UP000515237">
    <property type="component" value="Chromosome"/>
</dbReference>
<dbReference type="RefSeq" id="WP_185272234.1">
    <property type="nucleotide sequence ID" value="NZ_CP055156.1"/>
</dbReference>
<dbReference type="Pfam" id="PF13517">
    <property type="entry name" value="FG-GAP_3"/>
    <property type="match status" value="6"/>
</dbReference>
<dbReference type="InterPro" id="IPR011519">
    <property type="entry name" value="UnbV_ASPIC"/>
</dbReference>
<feature type="signal peptide" evidence="4">
    <location>
        <begin position="1"/>
        <end position="23"/>
    </location>
</feature>
<dbReference type="Gene3D" id="2.130.10.130">
    <property type="entry name" value="Integrin alpha, N-terminal"/>
    <property type="match status" value="3"/>
</dbReference>
<gene>
    <name evidence="6" type="ORF">HUW51_01465</name>
</gene>
<dbReference type="Pfam" id="PF07593">
    <property type="entry name" value="UnbV_ASPIC"/>
    <property type="match status" value="1"/>
</dbReference>
<protein>
    <submittedName>
        <fullName evidence="6">VCBS repeat-containing protein</fullName>
    </submittedName>
</protein>
<dbReference type="AlphaFoldDB" id="A0A7G7G2S6"/>
<feature type="chain" id="PRO_5028836621" evidence="4">
    <location>
        <begin position="24"/>
        <end position="1170"/>
    </location>
</feature>
<feature type="domain" description="ASPIC/UnbV" evidence="5">
    <location>
        <begin position="526"/>
        <end position="593"/>
    </location>
</feature>
<keyword evidence="1 4" id="KW-0732">Signal</keyword>
<dbReference type="PANTHER" id="PTHR16026:SF0">
    <property type="entry name" value="CARTILAGE ACIDIC PROTEIN 1"/>
    <property type="match status" value="1"/>
</dbReference>
<evidence type="ECO:0000313" key="6">
    <source>
        <dbReference type="EMBL" id="QNF31460.1"/>
    </source>
</evidence>
<evidence type="ECO:0000313" key="7">
    <source>
        <dbReference type="Proteomes" id="UP000515237"/>
    </source>
</evidence>
<dbReference type="InterPro" id="IPR013517">
    <property type="entry name" value="FG-GAP"/>
</dbReference>
<evidence type="ECO:0000256" key="1">
    <source>
        <dbReference type="ARBA" id="ARBA00022729"/>
    </source>
</evidence>
<evidence type="ECO:0000256" key="3">
    <source>
        <dbReference type="ARBA" id="ARBA00023180"/>
    </source>
</evidence>
<organism evidence="6 7">
    <name type="scientific">Adhaeribacter swui</name>
    <dbReference type="NCBI Taxonomy" id="2086471"/>
    <lineage>
        <taxon>Bacteria</taxon>
        <taxon>Pseudomonadati</taxon>
        <taxon>Bacteroidota</taxon>
        <taxon>Cytophagia</taxon>
        <taxon>Cytophagales</taxon>
        <taxon>Hymenobacteraceae</taxon>
        <taxon>Adhaeribacter</taxon>
    </lineage>
</organism>
<name>A0A7G7G2S6_9BACT</name>
<dbReference type="PANTHER" id="PTHR16026">
    <property type="entry name" value="CARTILAGE ACIDIC PROTEIN 1"/>
    <property type="match status" value="1"/>
</dbReference>
<evidence type="ECO:0000256" key="4">
    <source>
        <dbReference type="SAM" id="SignalP"/>
    </source>
</evidence>
<accession>A0A7G7G2S6</accession>
<evidence type="ECO:0000259" key="5">
    <source>
        <dbReference type="Pfam" id="PF07593"/>
    </source>
</evidence>
<evidence type="ECO:0000256" key="2">
    <source>
        <dbReference type="ARBA" id="ARBA00022737"/>
    </source>
</evidence>
<keyword evidence="2" id="KW-0677">Repeat</keyword>
<dbReference type="InterPro" id="IPR013519">
    <property type="entry name" value="Int_alpha_beta-p"/>
</dbReference>
<dbReference type="InterPro" id="IPR028994">
    <property type="entry name" value="Integrin_alpha_N"/>
</dbReference>
<keyword evidence="3" id="KW-0325">Glycoprotein</keyword>